<feature type="chain" id="PRO_5020179620" evidence="1">
    <location>
        <begin position="20"/>
        <end position="65"/>
    </location>
</feature>
<evidence type="ECO:0000313" key="2">
    <source>
        <dbReference type="EMBL" id="RYU84770.1"/>
    </source>
</evidence>
<comment type="caution">
    <text evidence="2">The sequence shown here is derived from an EMBL/GenBank/DDBJ whole genome shotgun (WGS) entry which is preliminary data.</text>
</comment>
<feature type="signal peptide" evidence="1">
    <location>
        <begin position="1"/>
        <end position="19"/>
    </location>
</feature>
<sequence length="65" mass="6504">MKNTLFALALFAVVGTAAAQDGKPSKKDKKVASKAVCVKGDACCAKKSTTTAQVKALPAAPAPAN</sequence>
<gene>
    <name evidence="2" type="ORF">EWM57_00140</name>
</gene>
<evidence type="ECO:0000256" key="1">
    <source>
        <dbReference type="SAM" id="SignalP"/>
    </source>
</evidence>
<proteinExistence type="predicted"/>
<name>A0A4Q5LKC0_9BACT</name>
<keyword evidence="1" id="KW-0732">Signal</keyword>
<organism evidence="2 3">
    <name type="scientific">Hymenobacter persicinus</name>
    <dbReference type="NCBI Taxonomy" id="2025506"/>
    <lineage>
        <taxon>Bacteria</taxon>
        <taxon>Pseudomonadati</taxon>
        <taxon>Bacteroidota</taxon>
        <taxon>Cytophagia</taxon>
        <taxon>Cytophagales</taxon>
        <taxon>Hymenobacteraceae</taxon>
        <taxon>Hymenobacter</taxon>
    </lineage>
</organism>
<reference evidence="2 3" key="1">
    <citation type="submission" date="2019-02" db="EMBL/GenBank/DDBJ databases">
        <title>Bacterial novel species isolated from soil.</title>
        <authorList>
            <person name="Jung H.-Y."/>
        </authorList>
    </citation>
    <scope>NUCLEOTIDE SEQUENCE [LARGE SCALE GENOMIC DNA]</scope>
    <source>
        <strain evidence="2 3">1-3-3-3</strain>
    </source>
</reference>
<dbReference type="AlphaFoldDB" id="A0A4Q5LKC0"/>
<keyword evidence="3" id="KW-1185">Reference proteome</keyword>
<dbReference type="RefSeq" id="WP_129919106.1">
    <property type="nucleotide sequence ID" value="NZ_SEWE01000001.1"/>
</dbReference>
<evidence type="ECO:0000313" key="3">
    <source>
        <dbReference type="Proteomes" id="UP000294155"/>
    </source>
</evidence>
<accession>A0A4Q5LKC0</accession>
<dbReference type="Proteomes" id="UP000294155">
    <property type="component" value="Unassembled WGS sequence"/>
</dbReference>
<protein>
    <submittedName>
        <fullName evidence="2">Uncharacterized protein</fullName>
    </submittedName>
</protein>
<dbReference type="EMBL" id="SEWE01000001">
    <property type="protein sequence ID" value="RYU84770.1"/>
    <property type="molecule type" value="Genomic_DNA"/>
</dbReference>